<dbReference type="PANTHER" id="PTHR39337">
    <property type="entry name" value="BLR5642 PROTEIN"/>
    <property type="match status" value="1"/>
</dbReference>
<reference evidence="1" key="1">
    <citation type="submission" date="2020-02" db="EMBL/GenBank/DDBJ databases">
        <authorList>
            <person name="Meier V. D."/>
        </authorList>
    </citation>
    <scope>NUCLEOTIDE SEQUENCE</scope>
    <source>
        <strain evidence="1">AVDCRST_MAG71</strain>
    </source>
</reference>
<dbReference type="PANTHER" id="PTHR39337:SF1">
    <property type="entry name" value="BLR5642 PROTEIN"/>
    <property type="match status" value="1"/>
</dbReference>
<gene>
    <name evidence="1" type="ORF">AVDCRST_MAG71-268</name>
</gene>
<dbReference type="Pfam" id="PF04343">
    <property type="entry name" value="DUF488"/>
    <property type="match status" value="1"/>
</dbReference>
<sequence length="184" mass="20348">MDLSTRTLWTIGHSTRPLETLVEVLKAADIRLLVDVRRYAGSKRNPQYSGASLAASLPERGITYLAMPELGGRRDARADSRNLAWRNTSFRGYADYMETAAFSTAAAELARRARATRTAVMCAEALWWQCHRGLIADAFKVRGWEVIHLVAPGLLEPHPYTSAARVVDGRLDYGVPEAAQGSLF</sequence>
<dbReference type="AlphaFoldDB" id="A0A6J4KEA2"/>
<protein>
    <submittedName>
        <fullName evidence="1">Motifeukaryotic putative RNA-binding region RNP-1 signature</fullName>
    </submittedName>
</protein>
<dbReference type="InterPro" id="IPR007438">
    <property type="entry name" value="DUF488"/>
</dbReference>
<proteinExistence type="predicted"/>
<organism evidence="1">
    <name type="scientific">uncultured Lysobacter sp</name>
    <dbReference type="NCBI Taxonomy" id="271060"/>
    <lineage>
        <taxon>Bacteria</taxon>
        <taxon>Pseudomonadati</taxon>
        <taxon>Pseudomonadota</taxon>
        <taxon>Gammaproteobacteria</taxon>
        <taxon>Lysobacterales</taxon>
        <taxon>Lysobacteraceae</taxon>
        <taxon>Lysobacter</taxon>
        <taxon>environmental samples</taxon>
    </lineage>
</organism>
<accession>A0A6J4KEA2</accession>
<dbReference type="PIRSF" id="PIRSF024492">
    <property type="entry name" value="UCP024492"/>
    <property type="match status" value="1"/>
</dbReference>
<name>A0A6J4KEA2_9GAMM</name>
<dbReference type="EMBL" id="CADCUA010000050">
    <property type="protein sequence ID" value="CAA9302414.1"/>
    <property type="molecule type" value="Genomic_DNA"/>
</dbReference>
<evidence type="ECO:0000313" key="1">
    <source>
        <dbReference type="EMBL" id="CAA9302414.1"/>
    </source>
</evidence>
<dbReference type="InterPro" id="IPR014519">
    <property type="entry name" value="UCP024492"/>
</dbReference>